<dbReference type="InterPro" id="IPR036188">
    <property type="entry name" value="FAD/NAD-bd_sf"/>
</dbReference>
<evidence type="ECO:0000256" key="4">
    <source>
        <dbReference type="ARBA" id="ARBA00022827"/>
    </source>
</evidence>
<organism evidence="7 8">
    <name type="scientific">Ficus carica</name>
    <name type="common">Common fig</name>
    <dbReference type="NCBI Taxonomy" id="3494"/>
    <lineage>
        <taxon>Eukaryota</taxon>
        <taxon>Viridiplantae</taxon>
        <taxon>Streptophyta</taxon>
        <taxon>Embryophyta</taxon>
        <taxon>Tracheophyta</taxon>
        <taxon>Spermatophyta</taxon>
        <taxon>Magnoliopsida</taxon>
        <taxon>eudicotyledons</taxon>
        <taxon>Gunneridae</taxon>
        <taxon>Pentapetalae</taxon>
        <taxon>rosids</taxon>
        <taxon>fabids</taxon>
        <taxon>Rosales</taxon>
        <taxon>Moraceae</taxon>
        <taxon>Ficeae</taxon>
        <taxon>Ficus</taxon>
    </lineage>
</organism>
<keyword evidence="5" id="KW-0560">Oxidoreductase</keyword>
<evidence type="ECO:0000313" key="8">
    <source>
        <dbReference type="Proteomes" id="UP001187192"/>
    </source>
</evidence>
<dbReference type="PANTHER" id="PTHR10961:SF7">
    <property type="entry name" value="FAD DEPENDENT OXIDOREDUCTASE DOMAIN-CONTAINING PROTEIN"/>
    <property type="match status" value="1"/>
</dbReference>
<dbReference type="GO" id="GO:0050660">
    <property type="term" value="F:flavin adenine dinucleotide binding"/>
    <property type="evidence" value="ECO:0007669"/>
    <property type="project" value="InterPro"/>
</dbReference>
<reference evidence="7" key="1">
    <citation type="submission" date="2023-07" db="EMBL/GenBank/DDBJ databases">
        <title>draft genome sequence of fig (Ficus carica).</title>
        <authorList>
            <person name="Takahashi T."/>
            <person name="Nishimura K."/>
        </authorList>
    </citation>
    <scope>NUCLEOTIDE SEQUENCE</scope>
</reference>
<dbReference type="SUPFAM" id="SSF51905">
    <property type="entry name" value="FAD/NAD(P)-binding domain"/>
    <property type="match status" value="1"/>
</dbReference>
<dbReference type="Gene3D" id="3.50.50.60">
    <property type="entry name" value="FAD/NAD(P)-binding domain"/>
    <property type="match status" value="1"/>
</dbReference>
<protein>
    <recommendedName>
        <fullName evidence="6">FAD dependent oxidoreductase domain-containing protein</fullName>
    </recommendedName>
</protein>
<evidence type="ECO:0000256" key="5">
    <source>
        <dbReference type="ARBA" id="ARBA00023002"/>
    </source>
</evidence>
<evidence type="ECO:0000256" key="1">
    <source>
        <dbReference type="ARBA" id="ARBA00001974"/>
    </source>
</evidence>
<keyword evidence="8" id="KW-1185">Reference proteome</keyword>
<evidence type="ECO:0000259" key="6">
    <source>
        <dbReference type="Pfam" id="PF01266"/>
    </source>
</evidence>
<sequence length="349" mass="38107">MDNSGAVRETTTTTTETTTYDVIVIGGGVMGSSTAYQTAQHGAKTLLLEQFDFLHHRGSSHGESRTTRAAYPEDYYAPLVLESNALWPRAEAEVGYKVRYPARQLDMGPSESTILRALISSCVKHSLAYRLMDGPKVQDEFLGRIQIPSNWAAIYTDHGGVVKPTKAVSMFQALASRNGAILRDNTEVTEVNSLGGGNGGVLVVTANGEVFCGKKCVVTVGAWTKKLVKSVSGVEIPIQPLETAVHYWRIKEGYKGDYVLAGDEGFPTFASFDDPLIYGTPSFEFPGLIKVTMHGGQKCDPDARTWGPVSVAAVREWIEARFSGRVDSMGPVTGLRWHLLWGGCWPIWR</sequence>
<name>A0AA88DCL6_FICCA</name>
<evidence type="ECO:0000256" key="3">
    <source>
        <dbReference type="ARBA" id="ARBA00022630"/>
    </source>
</evidence>
<accession>A0AA88DCL6</accession>
<dbReference type="AlphaFoldDB" id="A0AA88DCL6"/>
<dbReference type="GO" id="GO:0008115">
    <property type="term" value="F:sarcosine oxidase activity"/>
    <property type="evidence" value="ECO:0007669"/>
    <property type="project" value="TreeGrafter"/>
</dbReference>
<dbReference type="EMBL" id="BTGU01000051">
    <property type="protein sequence ID" value="GMN54503.1"/>
    <property type="molecule type" value="Genomic_DNA"/>
</dbReference>
<dbReference type="Gene3D" id="3.30.9.10">
    <property type="entry name" value="D-Amino Acid Oxidase, subunit A, domain 2"/>
    <property type="match status" value="1"/>
</dbReference>
<proteinExistence type="inferred from homology"/>
<comment type="caution">
    <text evidence="7">The sequence shown here is derived from an EMBL/GenBank/DDBJ whole genome shotgun (WGS) entry which is preliminary data.</text>
</comment>
<dbReference type="InterPro" id="IPR045170">
    <property type="entry name" value="MTOX"/>
</dbReference>
<gene>
    <name evidence="7" type="ORF">TIFTF001_023638</name>
</gene>
<keyword evidence="3" id="KW-0285">Flavoprotein</keyword>
<keyword evidence="4" id="KW-0274">FAD</keyword>
<comment type="similarity">
    <text evidence="2">Belongs to the MSOX/MTOX family.</text>
</comment>
<dbReference type="InterPro" id="IPR006076">
    <property type="entry name" value="FAD-dep_OxRdtase"/>
</dbReference>
<dbReference type="Pfam" id="PF01266">
    <property type="entry name" value="DAO"/>
    <property type="match status" value="1"/>
</dbReference>
<evidence type="ECO:0000256" key="2">
    <source>
        <dbReference type="ARBA" id="ARBA00010989"/>
    </source>
</evidence>
<evidence type="ECO:0000313" key="7">
    <source>
        <dbReference type="EMBL" id="GMN54503.1"/>
    </source>
</evidence>
<dbReference type="PANTHER" id="PTHR10961">
    <property type="entry name" value="PEROXISOMAL SARCOSINE OXIDASE"/>
    <property type="match status" value="1"/>
</dbReference>
<dbReference type="Proteomes" id="UP001187192">
    <property type="component" value="Unassembled WGS sequence"/>
</dbReference>
<feature type="domain" description="FAD dependent oxidoreductase" evidence="6">
    <location>
        <begin position="21"/>
        <end position="336"/>
    </location>
</feature>
<comment type="cofactor">
    <cofactor evidence="1">
        <name>FAD</name>
        <dbReference type="ChEBI" id="CHEBI:57692"/>
    </cofactor>
</comment>